<evidence type="ECO:0000313" key="15">
    <source>
        <dbReference type="EMBL" id="RPA82038.1"/>
    </source>
</evidence>
<evidence type="ECO:0000256" key="5">
    <source>
        <dbReference type="ARBA" id="ARBA00022691"/>
    </source>
</evidence>
<keyword evidence="7" id="KW-0520">NAD</keyword>
<dbReference type="NCBIfam" id="TIGR01469">
    <property type="entry name" value="cobA_cysG_Cterm"/>
    <property type="match status" value="1"/>
</dbReference>
<keyword evidence="6" id="KW-0560">Oxidoreductase</keyword>
<dbReference type="FunFam" id="3.30.950.10:FF:000005">
    <property type="entry name" value="Uroporphyrin-III c-methyltransferase, putative"/>
    <property type="match status" value="1"/>
</dbReference>
<dbReference type="Pfam" id="PF14823">
    <property type="entry name" value="Sirohm_synth_C"/>
    <property type="match status" value="1"/>
</dbReference>
<reference evidence="15 16" key="1">
    <citation type="journal article" date="2018" name="Nat. Ecol. Evol.">
        <title>Pezizomycetes genomes reveal the molecular basis of ectomycorrhizal truffle lifestyle.</title>
        <authorList>
            <person name="Murat C."/>
            <person name="Payen T."/>
            <person name="Noel B."/>
            <person name="Kuo A."/>
            <person name="Morin E."/>
            <person name="Chen J."/>
            <person name="Kohler A."/>
            <person name="Krizsan K."/>
            <person name="Balestrini R."/>
            <person name="Da Silva C."/>
            <person name="Montanini B."/>
            <person name="Hainaut M."/>
            <person name="Levati E."/>
            <person name="Barry K.W."/>
            <person name="Belfiori B."/>
            <person name="Cichocki N."/>
            <person name="Clum A."/>
            <person name="Dockter R.B."/>
            <person name="Fauchery L."/>
            <person name="Guy J."/>
            <person name="Iotti M."/>
            <person name="Le Tacon F."/>
            <person name="Lindquist E.A."/>
            <person name="Lipzen A."/>
            <person name="Malagnac F."/>
            <person name="Mello A."/>
            <person name="Molinier V."/>
            <person name="Miyauchi S."/>
            <person name="Poulain J."/>
            <person name="Riccioni C."/>
            <person name="Rubini A."/>
            <person name="Sitrit Y."/>
            <person name="Splivallo R."/>
            <person name="Traeger S."/>
            <person name="Wang M."/>
            <person name="Zifcakova L."/>
            <person name="Wipf D."/>
            <person name="Zambonelli A."/>
            <person name="Paolocci F."/>
            <person name="Nowrousian M."/>
            <person name="Ottonello S."/>
            <person name="Baldrian P."/>
            <person name="Spatafora J.W."/>
            <person name="Henrissat B."/>
            <person name="Nagy L.G."/>
            <person name="Aury J.M."/>
            <person name="Wincker P."/>
            <person name="Grigoriev I.V."/>
            <person name="Bonfante P."/>
            <person name="Martin F.M."/>
        </authorList>
    </citation>
    <scope>NUCLEOTIDE SEQUENCE [LARGE SCALE GENOMIC DNA]</scope>
    <source>
        <strain evidence="15 16">RN42</strain>
    </source>
</reference>
<keyword evidence="9" id="KW-0627">Porphyrin biosynthesis</keyword>
<dbReference type="GO" id="GO:0004851">
    <property type="term" value="F:uroporphyrin-III C-methyltransferase activity"/>
    <property type="evidence" value="ECO:0007669"/>
    <property type="project" value="UniProtKB-EC"/>
</dbReference>
<evidence type="ECO:0000256" key="6">
    <source>
        <dbReference type="ARBA" id="ARBA00023002"/>
    </source>
</evidence>
<dbReference type="GO" id="GO:0019354">
    <property type="term" value="P:siroheme biosynthetic process"/>
    <property type="evidence" value="ECO:0007669"/>
    <property type="project" value="InterPro"/>
</dbReference>
<evidence type="ECO:0000259" key="14">
    <source>
        <dbReference type="Pfam" id="PF14824"/>
    </source>
</evidence>
<dbReference type="SUPFAM" id="SSF53790">
    <property type="entry name" value="Tetrapyrrole methylase"/>
    <property type="match status" value="1"/>
</dbReference>
<evidence type="ECO:0000259" key="12">
    <source>
        <dbReference type="Pfam" id="PF00590"/>
    </source>
</evidence>
<name>A0A3N4IBL0_ASCIM</name>
<dbReference type="InterPro" id="IPR012066">
    <property type="entry name" value="Met1_fungi"/>
</dbReference>
<keyword evidence="3" id="KW-0028">Amino-acid biosynthesis</keyword>
<dbReference type="FunFam" id="3.40.1010.10:FF:000006">
    <property type="entry name" value="Siroheme synthase, putative"/>
    <property type="match status" value="1"/>
</dbReference>
<keyword evidence="4 15" id="KW-0808">Transferase</keyword>
<evidence type="ECO:0000259" key="13">
    <source>
        <dbReference type="Pfam" id="PF14823"/>
    </source>
</evidence>
<dbReference type="Gene3D" id="3.40.50.720">
    <property type="entry name" value="NAD(P)-binding Rossmann-like Domain"/>
    <property type="match status" value="1"/>
</dbReference>
<dbReference type="Pfam" id="PF13241">
    <property type="entry name" value="NAD_binding_7"/>
    <property type="match status" value="1"/>
</dbReference>
<comment type="function">
    <text evidence="11">Siroheme synthase involved in methionine biosynthesis.</text>
</comment>
<dbReference type="InterPro" id="IPR014776">
    <property type="entry name" value="4pyrrole_Mease_sub2"/>
</dbReference>
<dbReference type="Proteomes" id="UP000275078">
    <property type="component" value="Unassembled WGS sequence"/>
</dbReference>
<dbReference type="InterPro" id="IPR028281">
    <property type="entry name" value="Sirohaem_synthase_central"/>
</dbReference>
<evidence type="ECO:0000256" key="3">
    <source>
        <dbReference type="ARBA" id="ARBA00022605"/>
    </source>
</evidence>
<dbReference type="OrthoDB" id="508204at2759"/>
<keyword evidence="16" id="KW-1185">Reference proteome</keyword>
<dbReference type="CDD" id="cd11642">
    <property type="entry name" value="SUMT"/>
    <property type="match status" value="1"/>
</dbReference>
<dbReference type="InterPro" id="IPR006366">
    <property type="entry name" value="CobA/CysG_C"/>
</dbReference>
<evidence type="ECO:0000256" key="9">
    <source>
        <dbReference type="ARBA" id="ARBA00023244"/>
    </source>
</evidence>
<dbReference type="GO" id="GO:0009086">
    <property type="term" value="P:methionine biosynthetic process"/>
    <property type="evidence" value="ECO:0007669"/>
    <property type="project" value="UniProtKB-KW"/>
</dbReference>
<dbReference type="PANTHER" id="PTHR45790">
    <property type="entry name" value="SIROHEME SYNTHASE-RELATED"/>
    <property type="match status" value="1"/>
</dbReference>
<evidence type="ECO:0000256" key="7">
    <source>
        <dbReference type="ARBA" id="ARBA00023027"/>
    </source>
</evidence>
<feature type="domain" description="Siroheme biosynthesis protein Met8 C-terminal" evidence="13">
    <location>
        <begin position="217"/>
        <end position="261"/>
    </location>
</feature>
<dbReference type="InterPro" id="IPR050161">
    <property type="entry name" value="Siro_Cobalamin_biosynth"/>
</dbReference>
<comment type="similarity">
    <text evidence="1">Belongs to the precorrin methyltransferase family.</text>
</comment>
<evidence type="ECO:0000256" key="4">
    <source>
        <dbReference type="ARBA" id="ARBA00022679"/>
    </source>
</evidence>
<gene>
    <name evidence="15" type="ORF">BJ508DRAFT_414310</name>
</gene>
<keyword evidence="2 15" id="KW-0489">Methyltransferase</keyword>
<keyword evidence="8" id="KW-0486">Methionine biosynthesis</keyword>
<dbReference type="GO" id="GO:0000103">
    <property type="term" value="P:sulfate assimilation"/>
    <property type="evidence" value="ECO:0007669"/>
    <property type="project" value="InterPro"/>
</dbReference>
<feature type="domain" description="Siroheme synthase central" evidence="14">
    <location>
        <begin position="143"/>
        <end position="166"/>
    </location>
</feature>
<dbReference type="InterPro" id="IPR014777">
    <property type="entry name" value="4pyrrole_Mease_sub1"/>
</dbReference>
<keyword evidence="5" id="KW-0949">S-adenosyl-L-methionine</keyword>
<evidence type="ECO:0000256" key="2">
    <source>
        <dbReference type="ARBA" id="ARBA00022603"/>
    </source>
</evidence>
<comment type="catalytic activity">
    <reaction evidence="10">
        <text>uroporphyrinogen III + 2 S-adenosyl-L-methionine = precorrin-2 + 2 S-adenosyl-L-homocysteine + H(+)</text>
        <dbReference type="Rhea" id="RHEA:32459"/>
        <dbReference type="ChEBI" id="CHEBI:15378"/>
        <dbReference type="ChEBI" id="CHEBI:57308"/>
        <dbReference type="ChEBI" id="CHEBI:57856"/>
        <dbReference type="ChEBI" id="CHEBI:58827"/>
        <dbReference type="ChEBI" id="CHEBI:59789"/>
        <dbReference type="EC" id="2.1.1.107"/>
    </reaction>
</comment>
<evidence type="ECO:0000256" key="1">
    <source>
        <dbReference type="ARBA" id="ARBA00005879"/>
    </source>
</evidence>
<feature type="domain" description="Tetrapyrrole methylase" evidence="12">
    <location>
        <begin position="288"/>
        <end position="494"/>
    </location>
</feature>
<sequence length="539" mass="58039">MTVSQTPPPLLSASSLHGHHVLLLGLSSLTASRCAQLLAYGANVQYIADRDLSQLPISLKDRIEAGEVTFHDRAFDPSDLTTLGREETDRIVDRVFVTAEGSEKDTIVSQLTQPCTRLRIPYNISDTPPVSSTFTILATHSSGPLHIGITTSGQGCKLAARIRKEIISFLPSNLGEACARLGQLRRQLQAEDKLYETRVGLDTEEDTEQPSTFNNLVRESDTSPETLKTRRIRWLSQICEYYPLSHLCSLTPDDLEALLTTTPAPEGALTAPEAPLPPSIPKSKKGSITLLGSGPGHASLLTLAAHTALQTADLILADKLVPESVLSTLPRRTPLHIARKFPGNAERAQEELMELALAALSEGKNVLRLKQGDPFLFGRGGEEVIRFRKAGYPTKVVPGITSALSGPMFAGIPVTHRSVADGVLIVTGTGRKGVPPPPPEYVPNRTVVFLMGLHRLEDLTAELVGNGFPAEVECAVVERASCGDQRVVRTTLSRVVEAVKVVGSRPPGILVVGRACEVLREGGLGKEGWVVEEGMGEGW</sequence>
<dbReference type="InterPro" id="IPR000878">
    <property type="entry name" value="4pyrrol_Mease"/>
</dbReference>
<dbReference type="EMBL" id="ML119674">
    <property type="protein sequence ID" value="RPA82038.1"/>
    <property type="molecule type" value="Genomic_DNA"/>
</dbReference>
<dbReference type="STRING" id="1160509.A0A3N4IBL0"/>
<dbReference type="AlphaFoldDB" id="A0A3N4IBL0"/>
<dbReference type="Gene3D" id="3.40.1010.10">
    <property type="entry name" value="Cobalt-precorrin-4 Transmethylase, Domain 1"/>
    <property type="match status" value="1"/>
</dbReference>
<dbReference type="SUPFAM" id="SSF75615">
    <property type="entry name" value="Siroheme synthase middle domains-like"/>
    <property type="match status" value="1"/>
</dbReference>
<dbReference type="PIRSF" id="PIRSF036555">
    <property type="entry name" value="SUMT_yeast"/>
    <property type="match status" value="1"/>
</dbReference>
<organism evidence="15 16">
    <name type="scientific">Ascobolus immersus RN42</name>
    <dbReference type="NCBI Taxonomy" id="1160509"/>
    <lineage>
        <taxon>Eukaryota</taxon>
        <taxon>Fungi</taxon>
        <taxon>Dikarya</taxon>
        <taxon>Ascomycota</taxon>
        <taxon>Pezizomycotina</taxon>
        <taxon>Pezizomycetes</taxon>
        <taxon>Pezizales</taxon>
        <taxon>Ascobolaceae</taxon>
        <taxon>Ascobolus</taxon>
    </lineage>
</organism>
<proteinExistence type="inferred from homology"/>
<accession>A0A3N4IBL0</accession>
<evidence type="ECO:0000256" key="11">
    <source>
        <dbReference type="ARBA" id="ARBA00055636"/>
    </source>
</evidence>
<dbReference type="GO" id="GO:0016491">
    <property type="term" value="F:oxidoreductase activity"/>
    <property type="evidence" value="ECO:0007669"/>
    <property type="project" value="UniProtKB-KW"/>
</dbReference>
<dbReference type="InterPro" id="IPR028162">
    <property type="entry name" value="Met8_C"/>
</dbReference>
<dbReference type="Pfam" id="PF00590">
    <property type="entry name" value="TP_methylase"/>
    <property type="match status" value="1"/>
</dbReference>
<dbReference type="Pfam" id="PF14824">
    <property type="entry name" value="Sirohm_synth_M"/>
    <property type="match status" value="1"/>
</dbReference>
<dbReference type="Gene3D" id="3.30.950.10">
    <property type="entry name" value="Methyltransferase, Cobalt-precorrin-4 Transmethylase, Domain 2"/>
    <property type="match status" value="1"/>
</dbReference>
<dbReference type="GO" id="GO:0032259">
    <property type="term" value="P:methylation"/>
    <property type="evidence" value="ECO:0007669"/>
    <property type="project" value="UniProtKB-KW"/>
</dbReference>
<protein>
    <submittedName>
        <fullName evidence="15">Uroporphyrin-III C-methyltransferase</fullName>
    </submittedName>
</protein>
<dbReference type="PANTHER" id="PTHR45790:SF6">
    <property type="entry name" value="UROPORPHYRINOGEN-III C-METHYLTRANSFERASE"/>
    <property type="match status" value="1"/>
</dbReference>
<evidence type="ECO:0000313" key="16">
    <source>
        <dbReference type="Proteomes" id="UP000275078"/>
    </source>
</evidence>
<dbReference type="InterPro" id="IPR035996">
    <property type="entry name" value="4pyrrol_Methylase_sf"/>
</dbReference>
<evidence type="ECO:0000256" key="8">
    <source>
        <dbReference type="ARBA" id="ARBA00023167"/>
    </source>
</evidence>
<dbReference type="NCBIfam" id="NF004790">
    <property type="entry name" value="PRK06136.1"/>
    <property type="match status" value="1"/>
</dbReference>
<evidence type="ECO:0000256" key="10">
    <source>
        <dbReference type="ARBA" id="ARBA00052360"/>
    </source>
</evidence>